<feature type="domain" description="HRDC" evidence="19">
    <location>
        <begin position="602"/>
        <end position="679"/>
    </location>
</feature>
<evidence type="ECO:0000259" key="21">
    <source>
        <dbReference type="PROSITE" id="PS51194"/>
    </source>
</evidence>
<dbReference type="PANTHER" id="PTHR13710">
    <property type="entry name" value="DNA HELICASE RECQ FAMILY MEMBER"/>
    <property type="match status" value="1"/>
</dbReference>
<dbReference type="Pfam" id="PF09382">
    <property type="entry name" value="RQC"/>
    <property type="match status" value="1"/>
</dbReference>
<reference evidence="22 23" key="1">
    <citation type="journal article" date="2017" name="BMC Genomics">
        <title>Comparative genomic and phylogenomic analyses of the Bifidobacteriaceae family.</title>
        <authorList>
            <person name="Lugli G.A."/>
            <person name="Milani C."/>
            <person name="Turroni F."/>
            <person name="Duranti S."/>
            <person name="Mancabelli L."/>
            <person name="Mangifesta M."/>
            <person name="Ferrario C."/>
            <person name="Modesto M."/>
            <person name="Mattarelli P."/>
            <person name="Jiri K."/>
            <person name="van Sinderen D."/>
            <person name="Ventura M."/>
        </authorList>
    </citation>
    <scope>NUCLEOTIDE SEQUENCE [LARGE SCALE GENOMIC DNA]</scope>
    <source>
        <strain evidence="22 23">DSM 24744</strain>
    </source>
</reference>
<dbReference type="InterPro" id="IPR027417">
    <property type="entry name" value="P-loop_NTPase"/>
</dbReference>
<dbReference type="CDD" id="cd17920">
    <property type="entry name" value="DEXHc_RecQ"/>
    <property type="match status" value="1"/>
</dbReference>
<keyword evidence="13" id="KW-0234">DNA repair</keyword>
<evidence type="ECO:0000256" key="2">
    <source>
        <dbReference type="ARBA" id="ARBA00001947"/>
    </source>
</evidence>
<dbReference type="Gene3D" id="3.40.50.300">
    <property type="entry name" value="P-loop containing nucleotide triphosphate hydrolases"/>
    <property type="match status" value="2"/>
</dbReference>
<dbReference type="InterPro" id="IPR044876">
    <property type="entry name" value="HRDC_dom_sf"/>
</dbReference>
<keyword evidence="14" id="KW-0413">Isomerase</keyword>
<evidence type="ECO:0000256" key="5">
    <source>
        <dbReference type="ARBA" id="ARBA00022741"/>
    </source>
</evidence>
<dbReference type="InterPro" id="IPR010997">
    <property type="entry name" value="HRDC-like_sf"/>
</dbReference>
<evidence type="ECO:0000256" key="8">
    <source>
        <dbReference type="ARBA" id="ARBA00022806"/>
    </source>
</evidence>
<feature type="domain" description="Helicase C-terminal" evidence="21">
    <location>
        <begin position="225"/>
        <end position="369"/>
    </location>
</feature>
<evidence type="ECO:0000256" key="10">
    <source>
        <dbReference type="ARBA" id="ARBA00022840"/>
    </source>
</evidence>
<dbReference type="GO" id="GO:0043138">
    <property type="term" value="F:3'-5' DNA helicase activity"/>
    <property type="evidence" value="ECO:0007669"/>
    <property type="project" value="UniProtKB-EC"/>
</dbReference>
<comment type="cofactor">
    <cofactor evidence="2">
        <name>Zn(2+)</name>
        <dbReference type="ChEBI" id="CHEBI:29105"/>
    </cofactor>
</comment>
<dbReference type="GO" id="GO:0005737">
    <property type="term" value="C:cytoplasm"/>
    <property type="evidence" value="ECO:0007669"/>
    <property type="project" value="TreeGrafter"/>
</dbReference>
<dbReference type="SUPFAM" id="SSF52540">
    <property type="entry name" value="P-loop containing nucleoside triphosphate hydrolases"/>
    <property type="match status" value="1"/>
</dbReference>
<keyword evidence="11" id="KW-0238">DNA-binding</keyword>
<evidence type="ECO:0000256" key="14">
    <source>
        <dbReference type="ARBA" id="ARBA00023235"/>
    </source>
</evidence>
<sequence>MAGIAMADAQAALKRYFGYESFRAGQRQAIEAILSGRDTLAIMPTGAGKSLCYQVPSLLFEGLTIVISPLIALMHDQVAALEAAGVPSAYLNSSLSSDEQRDVMDRVRAGEVVLLYCAPERLSRRDFRDLAASLDIALVAVDEAHCVSQWGHDFRPEYSMIGDFVSGLPRRPRLAAFTATATPRVKDDIVRVLGLRNPQIIQTSFDRPNLWFGTRRMSRADKDRWIGQYVSGHPDDSGIIYCASRREVDDLAEQLRAAGANARAYHAGMNADERRRVQEDFVADRVRVIVATNAFGMGIDKPDVRYVIHHNMPGSMEAYYQEAGRAGRDGDPGRCMLLWNDADINLRTRFINQDAVALGAGRGAGGDAEGAGGFADSRVAISVGSPEDFGSPDDPGAGMGGEPDPFIAQQEALIASKRAQLNVMAGYCRTTQCLRAVILRYFGETPDSEHCGNCLNCEGTFETIDMTQAAICVMRGVFYTTRNGGHGVGKSKLADMLHGSKSAAMASSGLSANKMYGSLSSMPLAGIKDLITQMASEGFLVIAEGRFPVVLFGPRMEETTHREFRYLVKREASRNLGAGAGKVADYGAGSRGDATAKPTFDSTDDAELFEELRRVRTQIAREEGHPPYMVFNDRTLRQMVRDKPTTPHAFLAISGVGERKLEAYGERFMQAIASFADRD</sequence>
<evidence type="ECO:0000256" key="12">
    <source>
        <dbReference type="ARBA" id="ARBA00023172"/>
    </source>
</evidence>
<dbReference type="InterPro" id="IPR001650">
    <property type="entry name" value="Helicase_C-like"/>
</dbReference>
<comment type="caution">
    <text evidence="22">The sequence shown here is derived from an EMBL/GenBank/DDBJ whole genome shotgun (WGS) entry which is preliminary data.</text>
</comment>
<dbReference type="SMART" id="SM00341">
    <property type="entry name" value="HRDC"/>
    <property type="match status" value="1"/>
</dbReference>
<dbReference type="Gene3D" id="1.10.150.80">
    <property type="entry name" value="HRDC domain"/>
    <property type="match status" value="1"/>
</dbReference>
<organism evidence="22 23">
    <name type="scientific">Pseudoscardovia suis</name>
    <dbReference type="NCBI Taxonomy" id="987063"/>
    <lineage>
        <taxon>Bacteria</taxon>
        <taxon>Bacillati</taxon>
        <taxon>Actinomycetota</taxon>
        <taxon>Actinomycetes</taxon>
        <taxon>Bifidobacteriales</taxon>
        <taxon>Bifidobacteriaceae</taxon>
        <taxon>Pseudoscardovia</taxon>
    </lineage>
</organism>
<dbReference type="InterPro" id="IPR032284">
    <property type="entry name" value="RecQ_Zn-bd"/>
</dbReference>
<feature type="domain" description="Helicase ATP-binding" evidence="20">
    <location>
        <begin position="30"/>
        <end position="199"/>
    </location>
</feature>
<dbReference type="GO" id="GO:0006281">
    <property type="term" value="P:DNA repair"/>
    <property type="evidence" value="ECO:0007669"/>
    <property type="project" value="UniProtKB-KW"/>
</dbReference>
<keyword evidence="6" id="KW-0227">DNA damage</keyword>
<keyword evidence="12" id="KW-0233">DNA recombination</keyword>
<evidence type="ECO:0000256" key="13">
    <source>
        <dbReference type="ARBA" id="ARBA00023204"/>
    </source>
</evidence>
<dbReference type="Pfam" id="PF16124">
    <property type="entry name" value="RecQ_Zn_bind"/>
    <property type="match status" value="1"/>
</dbReference>
<dbReference type="GO" id="GO:0006310">
    <property type="term" value="P:DNA recombination"/>
    <property type="evidence" value="ECO:0007669"/>
    <property type="project" value="UniProtKB-KW"/>
</dbReference>
<comment type="cofactor">
    <cofactor evidence="1">
        <name>Mg(2+)</name>
        <dbReference type="ChEBI" id="CHEBI:18420"/>
    </cofactor>
</comment>
<dbReference type="OrthoDB" id="9760034at2"/>
<keyword evidence="4" id="KW-0479">Metal-binding</keyword>
<gene>
    <name evidence="22" type="ORF">PSSU_0632</name>
</gene>
<evidence type="ECO:0000256" key="1">
    <source>
        <dbReference type="ARBA" id="ARBA00001946"/>
    </source>
</evidence>
<comment type="catalytic activity">
    <reaction evidence="15">
        <text>Couples ATP hydrolysis with the unwinding of duplex DNA by translocating in the 3'-5' direction.</text>
        <dbReference type="EC" id="5.6.2.4"/>
    </reaction>
</comment>
<comment type="similarity">
    <text evidence="3">Belongs to the helicase family. RecQ subfamily.</text>
</comment>
<dbReference type="SUPFAM" id="SSF46785">
    <property type="entry name" value="Winged helix' DNA-binding domain"/>
    <property type="match status" value="1"/>
</dbReference>
<evidence type="ECO:0000256" key="6">
    <source>
        <dbReference type="ARBA" id="ARBA00022763"/>
    </source>
</evidence>
<keyword evidence="8 22" id="KW-0347">Helicase</keyword>
<dbReference type="InterPro" id="IPR011545">
    <property type="entry name" value="DEAD/DEAH_box_helicase_dom"/>
</dbReference>
<proteinExistence type="inferred from homology"/>
<evidence type="ECO:0000256" key="16">
    <source>
        <dbReference type="ARBA" id="ARBA00034808"/>
    </source>
</evidence>
<dbReference type="SMART" id="SM00956">
    <property type="entry name" value="RQC"/>
    <property type="match status" value="1"/>
</dbReference>
<keyword evidence="9" id="KW-0862">Zinc</keyword>
<evidence type="ECO:0000259" key="19">
    <source>
        <dbReference type="PROSITE" id="PS50967"/>
    </source>
</evidence>
<dbReference type="EC" id="5.6.2.4" evidence="16"/>
<evidence type="ECO:0000256" key="7">
    <source>
        <dbReference type="ARBA" id="ARBA00022801"/>
    </source>
</evidence>
<dbReference type="GO" id="GO:0006260">
    <property type="term" value="P:DNA replication"/>
    <property type="evidence" value="ECO:0007669"/>
    <property type="project" value="InterPro"/>
</dbReference>
<dbReference type="FunFam" id="3.40.50.300:FF:000296">
    <property type="entry name" value="ATP-dependent DNA helicase RecQ"/>
    <property type="match status" value="1"/>
</dbReference>
<dbReference type="InterPro" id="IPR004589">
    <property type="entry name" value="DNA_helicase_ATP-dep_RecQ"/>
</dbReference>
<evidence type="ECO:0000256" key="15">
    <source>
        <dbReference type="ARBA" id="ARBA00034617"/>
    </source>
</evidence>
<dbReference type="Pfam" id="PF00570">
    <property type="entry name" value="HRDC"/>
    <property type="match status" value="1"/>
</dbReference>
<keyword evidence="23" id="KW-1185">Reference proteome</keyword>
<dbReference type="GO" id="GO:0003677">
    <property type="term" value="F:DNA binding"/>
    <property type="evidence" value="ECO:0007669"/>
    <property type="project" value="UniProtKB-KW"/>
</dbReference>
<keyword evidence="10" id="KW-0067">ATP-binding</keyword>
<dbReference type="Pfam" id="PF00270">
    <property type="entry name" value="DEAD"/>
    <property type="match status" value="1"/>
</dbReference>
<protein>
    <recommendedName>
        <fullName evidence="17">ATP-dependent DNA helicase RecQ</fullName>
        <ecNumber evidence="16">5.6.2.4</ecNumber>
    </recommendedName>
    <alternativeName>
        <fullName evidence="18">DNA 3'-5' helicase RecQ</fullName>
    </alternativeName>
</protein>
<dbReference type="GO" id="GO:0016787">
    <property type="term" value="F:hydrolase activity"/>
    <property type="evidence" value="ECO:0007669"/>
    <property type="project" value="UniProtKB-KW"/>
</dbReference>
<dbReference type="InterPro" id="IPR014001">
    <property type="entry name" value="Helicase_ATP-bd"/>
</dbReference>
<dbReference type="GO" id="GO:0005524">
    <property type="term" value="F:ATP binding"/>
    <property type="evidence" value="ECO:0007669"/>
    <property type="project" value="UniProtKB-KW"/>
</dbReference>
<dbReference type="GO" id="GO:0043590">
    <property type="term" value="C:bacterial nucleoid"/>
    <property type="evidence" value="ECO:0007669"/>
    <property type="project" value="TreeGrafter"/>
</dbReference>
<dbReference type="CDD" id="cd18794">
    <property type="entry name" value="SF2_C_RecQ"/>
    <property type="match status" value="1"/>
</dbReference>
<evidence type="ECO:0000256" key="11">
    <source>
        <dbReference type="ARBA" id="ARBA00023125"/>
    </source>
</evidence>
<dbReference type="GO" id="GO:0046872">
    <property type="term" value="F:metal ion binding"/>
    <property type="evidence" value="ECO:0007669"/>
    <property type="project" value="UniProtKB-KW"/>
</dbReference>
<dbReference type="EMBL" id="MWWQ01000005">
    <property type="protein sequence ID" value="OZG53014.1"/>
    <property type="molecule type" value="Genomic_DNA"/>
</dbReference>
<evidence type="ECO:0000256" key="9">
    <source>
        <dbReference type="ARBA" id="ARBA00022833"/>
    </source>
</evidence>
<dbReference type="NCBIfam" id="TIGR00614">
    <property type="entry name" value="recQ_fam"/>
    <property type="match status" value="1"/>
</dbReference>
<evidence type="ECO:0000256" key="17">
    <source>
        <dbReference type="ARBA" id="ARBA00044535"/>
    </source>
</evidence>
<dbReference type="PANTHER" id="PTHR13710:SF105">
    <property type="entry name" value="ATP-DEPENDENT DNA HELICASE Q1"/>
    <property type="match status" value="1"/>
</dbReference>
<accession>A0A261F1L8</accession>
<evidence type="ECO:0000313" key="22">
    <source>
        <dbReference type="EMBL" id="OZG53014.1"/>
    </source>
</evidence>
<dbReference type="InterPro" id="IPR002121">
    <property type="entry name" value="HRDC_dom"/>
</dbReference>
<evidence type="ECO:0000313" key="23">
    <source>
        <dbReference type="Proteomes" id="UP000216454"/>
    </source>
</evidence>
<evidence type="ECO:0000256" key="3">
    <source>
        <dbReference type="ARBA" id="ARBA00005446"/>
    </source>
</evidence>
<dbReference type="GO" id="GO:0030894">
    <property type="term" value="C:replisome"/>
    <property type="evidence" value="ECO:0007669"/>
    <property type="project" value="TreeGrafter"/>
</dbReference>
<name>A0A261F1L8_9BIFI</name>
<keyword evidence="5" id="KW-0547">Nucleotide-binding</keyword>
<dbReference type="SUPFAM" id="SSF47819">
    <property type="entry name" value="HRDC-like"/>
    <property type="match status" value="1"/>
</dbReference>
<dbReference type="PROSITE" id="PS50967">
    <property type="entry name" value="HRDC"/>
    <property type="match status" value="1"/>
</dbReference>
<dbReference type="SMART" id="SM00490">
    <property type="entry name" value="HELICc"/>
    <property type="match status" value="1"/>
</dbReference>
<keyword evidence="7" id="KW-0378">Hydrolase</keyword>
<dbReference type="GO" id="GO:0009378">
    <property type="term" value="F:four-way junction helicase activity"/>
    <property type="evidence" value="ECO:0007669"/>
    <property type="project" value="TreeGrafter"/>
</dbReference>
<dbReference type="InterPro" id="IPR018982">
    <property type="entry name" value="RQC_domain"/>
</dbReference>
<evidence type="ECO:0000259" key="20">
    <source>
        <dbReference type="PROSITE" id="PS51192"/>
    </source>
</evidence>
<dbReference type="InterPro" id="IPR036390">
    <property type="entry name" value="WH_DNA-bd_sf"/>
</dbReference>
<evidence type="ECO:0000256" key="18">
    <source>
        <dbReference type="ARBA" id="ARBA00044550"/>
    </source>
</evidence>
<dbReference type="SMART" id="SM00487">
    <property type="entry name" value="DEXDc"/>
    <property type="match status" value="1"/>
</dbReference>
<dbReference type="Proteomes" id="UP000216454">
    <property type="component" value="Unassembled WGS sequence"/>
</dbReference>
<dbReference type="AlphaFoldDB" id="A0A261F1L8"/>
<dbReference type="Pfam" id="PF00271">
    <property type="entry name" value="Helicase_C"/>
    <property type="match status" value="1"/>
</dbReference>
<dbReference type="InterPro" id="IPR036388">
    <property type="entry name" value="WH-like_DNA-bd_sf"/>
</dbReference>
<dbReference type="RefSeq" id="WP_094690917.1">
    <property type="nucleotide sequence ID" value="NZ_MWWQ01000005.1"/>
</dbReference>
<dbReference type="PROSITE" id="PS51194">
    <property type="entry name" value="HELICASE_CTER"/>
    <property type="match status" value="1"/>
</dbReference>
<dbReference type="Gene3D" id="1.10.10.10">
    <property type="entry name" value="Winged helix-like DNA-binding domain superfamily/Winged helix DNA-binding domain"/>
    <property type="match status" value="1"/>
</dbReference>
<dbReference type="FunFam" id="1.10.150.80:FF:000002">
    <property type="entry name" value="ATP-dependent DNA helicase RecQ"/>
    <property type="match status" value="1"/>
</dbReference>
<evidence type="ECO:0000256" key="4">
    <source>
        <dbReference type="ARBA" id="ARBA00022723"/>
    </source>
</evidence>
<dbReference type="PROSITE" id="PS51192">
    <property type="entry name" value="HELICASE_ATP_BIND_1"/>
    <property type="match status" value="1"/>
</dbReference>